<dbReference type="PROSITE" id="PS00639">
    <property type="entry name" value="THIOL_PROTEASE_HIS"/>
    <property type="match status" value="1"/>
</dbReference>
<dbReference type="Pfam" id="PF00112">
    <property type="entry name" value="Peptidase_C1"/>
    <property type="match status" value="1"/>
</dbReference>
<dbReference type="AlphaFoldDB" id="A0A6M3JBL2"/>
<dbReference type="EMBL" id="MT141557">
    <property type="protein sequence ID" value="QJA66565.1"/>
    <property type="molecule type" value="Genomic_DNA"/>
</dbReference>
<dbReference type="SUPFAM" id="SSF54001">
    <property type="entry name" value="Cysteine proteinases"/>
    <property type="match status" value="1"/>
</dbReference>
<sequence length="132" mass="14655">MRDAIQEGALAGTMAVYQSFLNYKSGVYHKLANDQLAGYHGITIVGVDDELGAWKLRNSWGEGWGMNGYCWLQFGDSEIEDESYAIMIDGAVEPDPPTPSPCNIGKGWARAQNVIPWALRRKGRLFYLDPPS</sequence>
<organism evidence="2">
    <name type="scientific">viral metagenome</name>
    <dbReference type="NCBI Taxonomy" id="1070528"/>
    <lineage>
        <taxon>unclassified sequences</taxon>
        <taxon>metagenomes</taxon>
        <taxon>organismal metagenomes</taxon>
    </lineage>
</organism>
<name>A0A6M3JBL2_9ZZZZ</name>
<evidence type="ECO:0000313" key="2">
    <source>
        <dbReference type="EMBL" id="QJA66565.1"/>
    </source>
</evidence>
<protein>
    <submittedName>
        <fullName evidence="2">Putative peptidase</fullName>
    </submittedName>
</protein>
<dbReference type="InterPro" id="IPR038765">
    <property type="entry name" value="Papain-like_cys_pep_sf"/>
</dbReference>
<accession>A0A6M3JBL2</accession>
<dbReference type="Gene3D" id="3.90.70.10">
    <property type="entry name" value="Cysteine proteinases"/>
    <property type="match status" value="1"/>
</dbReference>
<gene>
    <name evidence="2" type="ORF">MM415B00342_0027</name>
</gene>
<proteinExistence type="predicted"/>
<reference evidence="2" key="1">
    <citation type="submission" date="2020-03" db="EMBL/GenBank/DDBJ databases">
        <title>The deep terrestrial virosphere.</title>
        <authorList>
            <person name="Holmfeldt K."/>
            <person name="Nilsson E."/>
            <person name="Simone D."/>
            <person name="Lopez-Fernandez M."/>
            <person name="Wu X."/>
            <person name="de Brujin I."/>
            <person name="Lundin D."/>
            <person name="Andersson A."/>
            <person name="Bertilsson S."/>
            <person name="Dopson M."/>
        </authorList>
    </citation>
    <scope>NUCLEOTIDE SEQUENCE</scope>
    <source>
        <strain evidence="2">MM415B00342</strain>
    </source>
</reference>
<feature type="domain" description="Peptidase C1A papain C-terminal" evidence="1">
    <location>
        <begin position="4"/>
        <end position="83"/>
    </location>
</feature>
<dbReference type="InterPro" id="IPR025660">
    <property type="entry name" value="Pept_his_AS"/>
</dbReference>
<dbReference type="GO" id="GO:0006508">
    <property type="term" value="P:proteolysis"/>
    <property type="evidence" value="ECO:0007669"/>
    <property type="project" value="InterPro"/>
</dbReference>
<dbReference type="InterPro" id="IPR000668">
    <property type="entry name" value="Peptidase_C1A_C"/>
</dbReference>
<dbReference type="GO" id="GO:0008234">
    <property type="term" value="F:cysteine-type peptidase activity"/>
    <property type="evidence" value="ECO:0007669"/>
    <property type="project" value="InterPro"/>
</dbReference>
<evidence type="ECO:0000259" key="1">
    <source>
        <dbReference type="Pfam" id="PF00112"/>
    </source>
</evidence>